<evidence type="ECO:0000313" key="5">
    <source>
        <dbReference type="Proteomes" id="UP000244906"/>
    </source>
</evidence>
<keyword evidence="2 3" id="KW-0802">TPR repeat</keyword>
<dbReference type="InterPro" id="IPR019734">
    <property type="entry name" value="TPR_rpt"/>
</dbReference>
<dbReference type="PANTHER" id="PTHR16193">
    <property type="entry name" value="TETRATRICOPEPTIDE REPEAT PROTEIN 27"/>
    <property type="match status" value="1"/>
</dbReference>
<evidence type="ECO:0000313" key="4">
    <source>
        <dbReference type="EMBL" id="PVZ68194.1"/>
    </source>
</evidence>
<dbReference type="InterPro" id="IPR044244">
    <property type="entry name" value="TTC27/Emw1"/>
</dbReference>
<dbReference type="Gene3D" id="1.25.40.10">
    <property type="entry name" value="Tetratricopeptide repeat domain"/>
    <property type="match status" value="1"/>
</dbReference>
<gene>
    <name evidence="4" type="ORF">DC094_12910</name>
</gene>
<evidence type="ECO:0000256" key="2">
    <source>
        <dbReference type="ARBA" id="ARBA00022803"/>
    </source>
</evidence>
<protein>
    <submittedName>
        <fullName evidence="4">Uncharacterized protein</fullName>
    </submittedName>
</protein>
<dbReference type="Proteomes" id="UP000244906">
    <property type="component" value="Unassembled WGS sequence"/>
</dbReference>
<dbReference type="InterPro" id="IPR011990">
    <property type="entry name" value="TPR-like_helical_dom_sf"/>
</dbReference>
<feature type="repeat" description="TPR" evidence="3">
    <location>
        <begin position="57"/>
        <end position="90"/>
    </location>
</feature>
<dbReference type="PANTHER" id="PTHR16193:SF0">
    <property type="entry name" value="TETRATRICOPEPTIDE REPEAT PROTEIN 27"/>
    <property type="match status" value="1"/>
</dbReference>
<keyword evidence="5" id="KW-1185">Reference proteome</keyword>
<keyword evidence="1" id="KW-0677">Repeat</keyword>
<comment type="caution">
    <text evidence="4">The sequence shown here is derived from an EMBL/GenBank/DDBJ whole genome shotgun (WGS) entry which is preliminary data.</text>
</comment>
<accession>A0A2V1GT48</accession>
<evidence type="ECO:0000256" key="1">
    <source>
        <dbReference type="ARBA" id="ARBA00022737"/>
    </source>
</evidence>
<reference evidence="4 5" key="1">
    <citation type="submission" date="2018-04" db="EMBL/GenBank/DDBJ databases">
        <title>Thalassorhabdus spongiae gen. nov., sp. nov., isolated from a marine sponge in South-West Iceland.</title>
        <authorList>
            <person name="Knobloch S."/>
            <person name="Daussin A."/>
            <person name="Johannsson R."/>
            <person name="Marteinsson V.T."/>
        </authorList>
    </citation>
    <scope>NUCLEOTIDE SEQUENCE [LARGE SCALE GENOMIC DNA]</scope>
    <source>
        <strain evidence="4 5">Hp12</strain>
    </source>
</reference>
<sequence length="136" mass="15081">MMAIGMALLIAGCSSAPAKKTLDTDILLKADQAYRQGRLVDAEAYYLKIVDKNPTLYETWFRLGNIYVRTGQLDAAIRAFEKCIQLSPEKSKGWNNMALTRIRQAISTLEEGVGMSDASDPGYQQMSKLLSKLVSK</sequence>
<dbReference type="Pfam" id="PF13181">
    <property type="entry name" value="TPR_8"/>
    <property type="match status" value="1"/>
</dbReference>
<dbReference type="PROSITE" id="PS50293">
    <property type="entry name" value="TPR_REGION"/>
    <property type="match status" value="1"/>
</dbReference>
<proteinExistence type="predicted"/>
<dbReference type="SMART" id="SM00028">
    <property type="entry name" value="TPR"/>
    <property type="match status" value="2"/>
</dbReference>
<evidence type="ECO:0000256" key="3">
    <source>
        <dbReference type="PROSITE-ProRule" id="PRU00339"/>
    </source>
</evidence>
<dbReference type="AlphaFoldDB" id="A0A2V1GT48"/>
<organism evidence="4 5">
    <name type="scientific">Pelagibaculum spongiae</name>
    <dbReference type="NCBI Taxonomy" id="2080658"/>
    <lineage>
        <taxon>Bacteria</taxon>
        <taxon>Pseudomonadati</taxon>
        <taxon>Pseudomonadota</taxon>
        <taxon>Gammaproteobacteria</taxon>
        <taxon>Oceanospirillales</taxon>
        <taxon>Pelagibaculum</taxon>
    </lineage>
</organism>
<name>A0A2V1GT48_9GAMM</name>
<dbReference type="SUPFAM" id="SSF48452">
    <property type="entry name" value="TPR-like"/>
    <property type="match status" value="1"/>
</dbReference>
<dbReference type="PROSITE" id="PS50005">
    <property type="entry name" value="TPR"/>
    <property type="match status" value="1"/>
</dbReference>
<dbReference type="EMBL" id="QDDL01000005">
    <property type="protein sequence ID" value="PVZ68194.1"/>
    <property type="molecule type" value="Genomic_DNA"/>
</dbReference>